<name>A0ABP7AQ76_9MICO</name>
<dbReference type="Proteomes" id="UP001501697">
    <property type="component" value="Unassembled WGS sequence"/>
</dbReference>
<dbReference type="PANTHER" id="PTHR43418:SF4">
    <property type="entry name" value="MULTIFUNCTIONAL TRYPTOPHAN BIOSYNTHESIS PROTEIN"/>
    <property type="match status" value="1"/>
</dbReference>
<comment type="caution">
    <text evidence="3">The sequence shown here is derived from an EMBL/GenBank/DDBJ whole genome shotgun (WGS) entry which is preliminary data.</text>
</comment>
<proteinExistence type="predicted"/>
<dbReference type="Pfam" id="PF00117">
    <property type="entry name" value="GATase"/>
    <property type="match status" value="1"/>
</dbReference>
<dbReference type="PROSITE" id="PS51273">
    <property type="entry name" value="GATASE_TYPE_1"/>
    <property type="match status" value="1"/>
</dbReference>
<dbReference type="EMBL" id="BAAAYU010000005">
    <property type="protein sequence ID" value="GAA3637323.1"/>
    <property type="molecule type" value="Genomic_DNA"/>
</dbReference>
<organism evidence="3 4">
    <name type="scientific">Microbacterium awajiense</name>
    <dbReference type="NCBI Taxonomy" id="415214"/>
    <lineage>
        <taxon>Bacteria</taxon>
        <taxon>Bacillati</taxon>
        <taxon>Actinomycetota</taxon>
        <taxon>Actinomycetes</taxon>
        <taxon>Micrococcales</taxon>
        <taxon>Microbacteriaceae</taxon>
        <taxon>Microbacterium</taxon>
    </lineage>
</organism>
<evidence type="ECO:0000313" key="3">
    <source>
        <dbReference type="EMBL" id="GAA3637323.1"/>
    </source>
</evidence>
<dbReference type="InterPro" id="IPR050472">
    <property type="entry name" value="Anth_synth/Amidotransfase"/>
</dbReference>
<accession>A0ABP7AQ76</accession>
<feature type="domain" description="Glutamine amidotransferase" evidence="2">
    <location>
        <begin position="11"/>
        <end position="196"/>
    </location>
</feature>
<dbReference type="InterPro" id="IPR006221">
    <property type="entry name" value="TrpG/PapA_dom"/>
</dbReference>
<evidence type="ECO:0000313" key="4">
    <source>
        <dbReference type="Proteomes" id="UP001501697"/>
    </source>
</evidence>
<gene>
    <name evidence="3" type="ORF">GCM10022200_20810</name>
</gene>
<keyword evidence="1" id="KW-0315">Glutamine amidotransferase</keyword>
<dbReference type="CDD" id="cd01743">
    <property type="entry name" value="GATase1_Anthranilate_Synthase"/>
    <property type="match status" value="1"/>
</dbReference>
<dbReference type="RefSeq" id="WP_344738255.1">
    <property type="nucleotide sequence ID" value="NZ_BAAAYU010000005.1"/>
</dbReference>
<dbReference type="InterPro" id="IPR029062">
    <property type="entry name" value="Class_I_gatase-like"/>
</dbReference>
<reference evidence="4" key="1">
    <citation type="journal article" date="2019" name="Int. J. Syst. Evol. Microbiol.">
        <title>The Global Catalogue of Microorganisms (GCM) 10K type strain sequencing project: providing services to taxonomists for standard genome sequencing and annotation.</title>
        <authorList>
            <consortium name="The Broad Institute Genomics Platform"/>
            <consortium name="The Broad Institute Genome Sequencing Center for Infectious Disease"/>
            <person name="Wu L."/>
            <person name="Ma J."/>
        </authorList>
    </citation>
    <scope>NUCLEOTIDE SEQUENCE [LARGE SCALE GENOMIC DNA]</scope>
    <source>
        <strain evidence="4">JCM 16544</strain>
    </source>
</reference>
<evidence type="ECO:0000256" key="1">
    <source>
        <dbReference type="ARBA" id="ARBA00022962"/>
    </source>
</evidence>
<protein>
    <submittedName>
        <fullName evidence="3">Aminodeoxychorismate/anthranilate synthase component II</fullName>
    </submittedName>
</protein>
<dbReference type="SUPFAM" id="SSF52317">
    <property type="entry name" value="Class I glutamine amidotransferase-like"/>
    <property type="match status" value="1"/>
</dbReference>
<dbReference type="InterPro" id="IPR017926">
    <property type="entry name" value="GATASE"/>
</dbReference>
<dbReference type="PRINTS" id="PR00097">
    <property type="entry name" value="ANTSNTHASEII"/>
</dbReference>
<dbReference type="PANTHER" id="PTHR43418">
    <property type="entry name" value="MULTIFUNCTIONAL TRYPTOPHAN BIOSYNTHESIS PROTEIN-RELATED"/>
    <property type="match status" value="1"/>
</dbReference>
<sequence>MTGPNPGSSILVVDNHDSFVHTLVGYLHELGAHTDLVEADVIAPDAADEAIAGHRAVVISPGPGTPAAAGASVAVVRAAADAGIPLLGVCLGHQAIGEAFGARVDHAPELMHGMTSLVHHRGGALYAGLPDPFVATRYHSLSIVPGTVPAELVVTSETDGGVIMGVAHRSLPIEGVQFHPESVLTEGGYRLLGNWLAGVGHPDAAGRGAVLQPRRRFTNPSSTSV</sequence>
<evidence type="ECO:0000259" key="2">
    <source>
        <dbReference type="Pfam" id="PF00117"/>
    </source>
</evidence>
<dbReference type="Gene3D" id="3.40.50.880">
    <property type="match status" value="1"/>
</dbReference>
<keyword evidence="4" id="KW-1185">Reference proteome</keyword>
<dbReference type="PRINTS" id="PR00099">
    <property type="entry name" value="CPSGATASE"/>
</dbReference>
<dbReference type="NCBIfam" id="TIGR00566">
    <property type="entry name" value="trpG_papA"/>
    <property type="match status" value="1"/>
</dbReference>
<dbReference type="PRINTS" id="PR00096">
    <property type="entry name" value="GATASE"/>
</dbReference>